<dbReference type="InterPro" id="IPR007052">
    <property type="entry name" value="CS_dom"/>
</dbReference>
<dbReference type="GO" id="GO:0005737">
    <property type="term" value="C:cytoplasm"/>
    <property type="evidence" value="ECO:0007669"/>
    <property type="project" value="UniProtKB-SubCell"/>
</dbReference>
<feature type="compositionally biased region" description="Basic and acidic residues" evidence="7">
    <location>
        <begin position="66"/>
        <end position="92"/>
    </location>
</feature>
<evidence type="ECO:0000313" key="9">
    <source>
        <dbReference type="EMBL" id="CDW78268.1"/>
    </source>
</evidence>
<dbReference type="AlphaFoldDB" id="A0A078ABW4"/>
<proteinExistence type="inferred from homology"/>
<dbReference type="OrthoDB" id="416217at2759"/>
<dbReference type="InterPro" id="IPR025934">
    <property type="entry name" value="NudC_N_dom"/>
</dbReference>
<organism evidence="9 10">
    <name type="scientific">Stylonychia lemnae</name>
    <name type="common">Ciliate</name>
    <dbReference type="NCBI Taxonomy" id="5949"/>
    <lineage>
        <taxon>Eukaryota</taxon>
        <taxon>Sar</taxon>
        <taxon>Alveolata</taxon>
        <taxon>Ciliophora</taxon>
        <taxon>Intramacronucleata</taxon>
        <taxon>Spirotrichea</taxon>
        <taxon>Stichotrichia</taxon>
        <taxon>Sporadotrichida</taxon>
        <taxon>Oxytrichidae</taxon>
        <taxon>Stylonychinae</taxon>
        <taxon>Stylonychia</taxon>
    </lineage>
</organism>
<evidence type="ECO:0000259" key="8">
    <source>
        <dbReference type="PROSITE" id="PS51203"/>
    </source>
</evidence>
<dbReference type="GO" id="GO:0006457">
    <property type="term" value="P:protein folding"/>
    <property type="evidence" value="ECO:0007669"/>
    <property type="project" value="TreeGrafter"/>
</dbReference>
<feature type="compositionally biased region" description="Basic and acidic residues" evidence="7">
    <location>
        <begin position="129"/>
        <end position="145"/>
    </location>
</feature>
<evidence type="ECO:0000256" key="6">
    <source>
        <dbReference type="ARBA" id="ARBA00030427"/>
    </source>
</evidence>
<dbReference type="EMBL" id="CCKQ01006935">
    <property type="protein sequence ID" value="CDW78268.1"/>
    <property type="molecule type" value="Genomic_DNA"/>
</dbReference>
<evidence type="ECO:0000256" key="2">
    <source>
        <dbReference type="ARBA" id="ARBA00010513"/>
    </source>
</evidence>
<protein>
    <recommendedName>
        <fullName evidence="3">Nuclear migration protein nudC</fullName>
    </recommendedName>
    <alternativeName>
        <fullName evidence="6">Nuclear distribution protein C homolog</fullName>
    </alternativeName>
</protein>
<dbReference type="Gene3D" id="2.60.40.790">
    <property type="match status" value="1"/>
</dbReference>
<keyword evidence="4" id="KW-0963">Cytoplasm</keyword>
<evidence type="ECO:0000256" key="7">
    <source>
        <dbReference type="SAM" id="MobiDB-lite"/>
    </source>
</evidence>
<keyword evidence="10" id="KW-1185">Reference proteome</keyword>
<feature type="domain" description="CS" evidence="8">
    <location>
        <begin position="154"/>
        <end position="246"/>
    </location>
</feature>
<comment type="subcellular location">
    <subcellularLocation>
        <location evidence="1">Cytoplasm</location>
    </subcellularLocation>
</comment>
<keyword evidence="5" id="KW-0597">Phosphoprotein</keyword>
<evidence type="ECO:0000313" key="10">
    <source>
        <dbReference type="Proteomes" id="UP000039865"/>
    </source>
</evidence>
<dbReference type="OMA" id="NQMEWWS"/>
<dbReference type="InterPro" id="IPR008978">
    <property type="entry name" value="HSP20-like_chaperone"/>
</dbReference>
<evidence type="ECO:0000256" key="5">
    <source>
        <dbReference type="ARBA" id="ARBA00022553"/>
    </source>
</evidence>
<dbReference type="SUPFAM" id="SSF49764">
    <property type="entry name" value="HSP20-like chaperones"/>
    <property type="match status" value="1"/>
</dbReference>
<accession>A0A078ABW4</accession>
<feature type="region of interest" description="Disordered" evidence="7">
    <location>
        <begin position="279"/>
        <end position="298"/>
    </location>
</feature>
<reference evidence="9 10" key="1">
    <citation type="submission" date="2014-06" db="EMBL/GenBank/DDBJ databases">
        <authorList>
            <person name="Swart Estienne"/>
        </authorList>
    </citation>
    <scope>NUCLEOTIDE SEQUENCE [LARGE SCALE GENOMIC DNA]</scope>
    <source>
        <strain evidence="9 10">130c</strain>
    </source>
</reference>
<dbReference type="FunFam" id="2.60.40.790:FF:000001">
    <property type="entry name" value="Nuclear migration protein nudC"/>
    <property type="match status" value="1"/>
</dbReference>
<dbReference type="PROSITE" id="PS51203">
    <property type="entry name" value="CS"/>
    <property type="match status" value="1"/>
</dbReference>
<dbReference type="PANTHER" id="PTHR12356">
    <property type="entry name" value="NUCLEAR MOVEMENT PROTEIN NUDC"/>
    <property type="match status" value="1"/>
</dbReference>
<feature type="compositionally biased region" description="Acidic residues" evidence="7">
    <location>
        <begin position="96"/>
        <end position="106"/>
    </location>
</feature>
<dbReference type="Pfam" id="PF04969">
    <property type="entry name" value="CS"/>
    <property type="match status" value="1"/>
</dbReference>
<dbReference type="PANTHER" id="PTHR12356:SF3">
    <property type="entry name" value="NUCLEAR MIGRATION PROTEIN NUDC"/>
    <property type="match status" value="1"/>
</dbReference>
<dbReference type="Pfam" id="PF14050">
    <property type="entry name" value="Nudc_N"/>
    <property type="match status" value="1"/>
</dbReference>
<name>A0A078ABW4_STYLE</name>
<feature type="region of interest" description="Disordered" evidence="7">
    <location>
        <begin position="66"/>
        <end position="158"/>
    </location>
</feature>
<dbReference type="InParanoid" id="A0A078ABW4"/>
<dbReference type="InterPro" id="IPR037898">
    <property type="entry name" value="NudC_fam"/>
</dbReference>
<evidence type="ECO:0000256" key="4">
    <source>
        <dbReference type="ARBA" id="ARBA00022490"/>
    </source>
</evidence>
<gene>
    <name evidence="9" type="primary">Contig12638.g636</name>
    <name evidence="9" type="ORF">STYLEM_7243</name>
</gene>
<sequence length="319" mass="36963">MSQEGQLDGLFMTAVQQSQGIENFFNNLFSFMRRKTDFFTYDDKAKDLVSKPLTEHLNIFQADKKKEAALKQKQEQEKKKKEQEDAAKRRQGESSAEVEEVTEEEAERIMKEEAAKKAKQSSDSNDTTTEEKKVEGEEEKEKSDKQTPLPGNGGYTDKYRWNQTLEELSVYIDLPDGTEAKMLDVKIQTKKLTIQIKGKDKIIDGEFHRKVKIDDSFWSVEKDGVKRTLQINLSKVNRQEWWDSVIEGDAKIDTSKVEPENSKLSDLDGETRGVVEKMMFDQRQKEKGLPTSEELEKRDKLSEFMKMHPEMDFSKAKFC</sequence>
<dbReference type="GO" id="GO:0051082">
    <property type="term" value="F:unfolded protein binding"/>
    <property type="evidence" value="ECO:0007669"/>
    <property type="project" value="TreeGrafter"/>
</dbReference>
<comment type="similarity">
    <text evidence="2">Belongs to the nudC family.</text>
</comment>
<feature type="compositionally biased region" description="Basic and acidic residues" evidence="7">
    <location>
        <begin position="107"/>
        <end position="116"/>
    </location>
</feature>
<dbReference type="CDD" id="cd06467">
    <property type="entry name" value="p23_NUDC_like"/>
    <property type="match status" value="1"/>
</dbReference>
<dbReference type="Proteomes" id="UP000039865">
    <property type="component" value="Unassembled WGS sequence"/>
</dbReference>
<evidence type="ECO:0000256" key="1">
    <source>
        <dbReference type="ARBA" id="ARBA00004496"/>
    </source>
</evidence>
<evidence type="ECO:0000256" key="3">
    <source>
        <dbReference type="ARBA" id="ARBA00017641"/>
    </source>
</evidence>